<dbReference type="Proteomes" id="UP000236724">
    <property type="component" value="Unassembled WGS sequence"/>
</dbReference>
<dbReference type="GO" id="GO:0006351">
    <property type="term" value="P:DNA-templated transcription"/>
    <property type="evidence" value="ECO:0007669"/>
    <property type="project" value="TreeGrafter"/>
</dbReference>
<dbReference type="RefSeq" id="WP_103918562.1">
    <property type="nucleotide sequence ID" value="NZ_FMSV02000056.1"/>
</dbReference>
<dbReference type="InterPro" id="IPR026262">
    <property type="entry name" value="DinJ"/>
</dbReference>
<dbReference type="Gene3D" id="1.10.1220.10">
    <property type="entry name" value="Met repressor-like"/>
    <property type="match status" value="1"/>
</dbReference>
<name>A0A1H6F315_9GAMM</name>
<dbReference type="GO" id="GO:0000987">
    <property type="term" value="F:cis-regulatory region sequence-specific DNA binding"/>
    <property type="evidence" value="ECO:0007669"/>
    <property type="project" value="InterPro"/>
</dbReference>
<dbReference type="InterPro" id="IPR007337">
    <property type="entry name" value="RelB/DinJ"/>
</dbReference>
<sequence>MSKVQTSLRIEEQSLLEAKAILAKLGLNFTDAVNIFTSMIVQNKGLPFEVKLPNEETAQVIKEARKGQNVDDFSLDELQCLMKQKTTPY</sequence>
<dbReference type="OrthoDB" id="3174560at2"/>
<reference evidence="3 4" key="1">
    <citation type="submission" date="2016-10" db="EMBL/GenBank/DDBJ databases">
        <authorList>
            <person name="de Groot N.N."/>
        </authorList>
    </citation>
    <scope>NUCLEOTIDE SEQUENCE [LARGE SCALE GENOMIC DNA]</scope>
    <source>
        <strain evidence="3">MBHS1</strain>
    </source>
</reference>
<comment type="similarity">
    <text evidence="1">Belongs to the RelB/DinJ antitoxin family.</text>
</comment>
<dbReference type="GO" id="GO:0015643">
    <property type="term" value="F:toxic substance binding"/>
    <property type="evidence" value="ECO:0007669"/>
    <property type="project" value="InterPro"/>
</dbReference>
<dbReference type="PANTHER" id="PTHR38781:SF1">
    <property type="entry name" value="ANTITOXIN DINJ-RELATED"/>
    <property type="match status" value="1"/>
</dbReference>
<accession>A0A1H6F315</accession>
<dbReference type="Pfam" id="PF04221">
    <property type="entry name" value="RelB"/>
    <property type="match status" value="1"/>
</dbReference>
<evidence type="ECO:0000313" key="4">
    <source>
        <dbReference type="Proteomes" id="UP000236724"/>
    </source>
</evidence>
<evidence type="ECO:0000313" key="3">
    <source>
        <dbReference type="EMBL" id="SEH04510.1"/>
    </source>
</evidence>
<organism evidence="3 4">
    <name type="scientific">Candidatus Venteria ishoeyi</name>
    <dbReference type="NCBI Taxonomy" id="1899563"/>
    <lineage>
        <taxon>Bacteria</taxon>
        <taxon>Pseudomonadati</taxon>
        <taxon>Pseudomonadota</taxon>
        <taxon>Gammaproteobacteria</taxon>
        <taxon>Thiotrichales</taxon>
        <taxon>Thiotrichaceae</taxon>
        <taxon>Venteria</taxon>
    </lineage>
</organism>
<dbReference type="AlphaFoldDB" id="A0A1H6F315"/>
<evidence type="ECO:0000256" key="2">
    <source>
        <dbReference type="ARBA" id="ARBA00022649"/>
    </source>
</evidence>
<keyword evidence="2" id="KW-1277">Toxin-antitoxin system</keyword>
<dbReference type="EMBL" id="FMSV02000056">
    <property type="protein sequence ID" value="SEH04510.1"/>
    <property type="molecule type" value="Genomic_DNA"/>
</dbReference>
<dbReference type="InterPro" id="IPR013321">
    <property type="entry name" value="Arc_rbn_hlx_hlx"/>
</dbReference>
<dbReference type="NCBIfam" id="TIGR02384">
    <property type="entry name" value="RelB_DinJ"/>
    <property type="match status" value="1"/>
</dbReference>
<dbReference type="GO" id="GO:0044010">
    <property type="term" value="P:single-species biofilm formation"/>
    <property type="evidence" value="ECO:0007669"/>
    <property type="project" value="InterPro"/>
</dbReference>
<dbReference type="PIRSF" id="PIRSF003108">
    <property type="entry name" value="DinJ"/>
    <property type="match status" value="1"/>
</dbReference>
<proteinExistence type="inferred from homology"/>
<gene>
    <name evidence="3" type="primary">dinJ_1</name>
    <name evidence="3" type="ORF">MBHS_00356</name>
</gene>
<dbReference type="PANTHER" id="PTHR38781">
    <property type="entry name" value="ANTITOXIN DINJ-RELATED"/>
    <property type="match status" value="1"/>
</dbReference>
<protein>
    <submittedName>
        <fullName evidence="3">Antitoxin DinJ</fullName>
    </submittedName>
</protein>
<evidence type="ECO:0000256" key="1">
    <source>
        <dbReference type="ARBA" id="ARBA00010562"/>
    </source>
</evidence>
<keyword evidence="4" id="KW-1185">Reference proteome</keyword>
<dbReference type="GO" id="GO:0006355">
    <property type="term" value="P:regulation of DNA-templated transcription"/>
    <property type="evidence" value="ECO:0007669"/>
    <property type="project" value="InterPro"/>
</dbReference>